<reference evidence="2 3" key="1">
    <citation type="journal article" date="2020" name="Nature">
        <title>Six reference-quality genomes reveal evolution of bat adaptations.</title>
        <authorList>
            <person name="Jebb D."/>
            <person name="Huang Z."/>
            <person name="Pippel M."/>
            <person name="Hughes G.M."/>
            <person name="Lavrichenko K."/>
            <person name="Devanna P."/>
            <person name="Winkler S."/>
            <person name="Jermiin L.S."/>
            <person name="Skirmuntt E.C."/>
            <person name="Katzourakis A."/>
            <person name="Burkitt-Gray L."/>
            <person name="Ray D.A."/>
            <person name="Sullivan K.A.M."/>
            <person name="Roscito J.G."/>
            <person name="Kirilenko B.M."/>
            <person name="Davalos L.M."/>
            <person name="Corthals A.P."/>
            <person name="Power M.L."/>
            <person name="Jones G."/>
            <person name="Ransome R.D."/>
            <person name="Dechmann D.K.N."/>
            <person name="Locatelli A.G."/>
            <person name="Puechmaille S.J."/>
            <person name="Fedrigo O."/>
            <person name="Jarvis E.D."/>
            <person name="Hiller M."/>
            <person name="Vernes S.C."/>
            <person name="Myers E.W."/>
            <person name="Teeling E.C."/>
        </authorList>
    </citation>
    <scope>NUCLEOTIDE SEQUENCE [LARGE SCALE GENOMIC DNA]</scope>
    <source>
        <strain evidence="2">Bat1K_MPI-CBG_1</strain>
    </source>
</reference>
<evidence type="ECO:0000313" key="2">
    <source>
        <dbReference type="EMBL" id="KAF6099815.1"/>
    </source>
</evidence>
<sequence>MKVSWTEILKRGMADGPIRERHMEGLRTEIVFNRKVTALTPGWGGTEHGCQNQALPRFMLQMALSAAEEGAFGAACPHLTSYSSAPRRPERKTEERLFQICGGLLYLQAKGRSLGCLRAFVLSNLIQTLIKHLLSTTHVEGTLGGGKWGPSAKRETTTWTSKKLNMV</sequence>
<dbReference type="Proteomes" id="UP000664940">
    <property type="component" value="Unassembled WGS sequence"/>
</dbReference>
<accession>A0A833ZY83</accession>
<name>A0A833ZY83_9CHIR</name>
<feature type="region of interest" description="Disordered" evidence="1">
    <location>
        <begin position="144"/>
        <end position="167"/>
    </location>
</feature>
<comment type="caution">
    <text evidence="2">The sequence shown here is derived from an EMBL/GenBank/DDBJ whole genome shotgun (WGS) entry which is preliminary data.</text>
</comment>
<organism evidence="2 3">
    <name type="scientific">Phyllostomus discolor</name>
    <name type="common">pale spear-nosed bat</name>
    <dbReference type="NCBI Taxonomy" id="89673"/>
    <lineage>
        <taxon>Eukaryota</taxon>
        <taxon>Metazoa</taxon>
        <taxon>Chordata</taxon>
        <taxon>Craniata</taxon>
        <taxon>Vertebrata</taxon>
        <taxon>Euteleostomi</taxon>
        <taxon>Mammalia</taxon>
        <taxon>Eutheria</taxon>
        <taxon>Laurasiatheria</taxon>
        <taxon>Chiroptera</taxon>
        <taxon>Yangochiroptera</taxon>
        <taxon>Phyllostomidae</taxon>
        <taxon>Phyllostominae</taxon>
        <taxon>Phyllostomus</taxon>
    </lineage>
</organism>
<dbReference type="EMBL" id="JABVXQ010000007">
    <property type="protein sequence ID" value="KAF6099815.1"/>
    <property type="molecule type" value="Genomic_DNA"/>
</dbReference>
<evidence type="ECO:0000313" key="3">
    <source>
        <dbReference type="Proteomes" id="UP000664940"/>
    </source>
</evidence>
<gene>
    <name evidence="2" type="ORF">HJG60_011546</name>
</gene>
<evidence type="ECO:0000256" key="1">
    <source>
        <dbReference type="SAM" id="MobiDB-lite"/>
    </source>
</evidence>
<protein>
    <submittedName>
        <fullName evidence="2">Uncharacterized protein</fullName>
    </submittedName>
</protein>
<dbReference type="AlphaFoldDB" id="A0A833ZY83"/>
<feature type="compositionally biased region" description="Polar residues" evidence="1">
    <location>
        <begin position="157"/>
        <end position="167"/>
    </location>
</feature>
<proteinExistence type="predicted"/>